<dbReference type="RefSeq" id="WP_121734829.1">
    <property type="nucleotide sequence ID" value="NZ_QXXG01000006.1"/>
</dbReference>
<organism evidence="1 2">
    <name type="scientific">Parabacteroides distasonis</name>
    <dbReference type="NCBI Taxonomy" id="823"/>
    <lineage>
        <taxon>Bacteria</taxon>
        <taxon>Pseudomonadati</taxon>
        <taxon>Bacteroidota</taxon>
        <taxon>Bacteroidia</taxon>
        <taxon>Bacteroidales</taxon>
        <taxon>Tannerellaceae</taxon>
        <taxon>Parabacteroides</taxon>
    </lineage>
</organism>
<protein>
    <submittedName>
        <fullName evidence="1">Uncharacterized protein</fullName>
    </submittedName>
</protein>
<dbReference type="AlphaFoldDB" id="A0A3L7ZXT9"/>
<sequence length="108" mass="11358">MVGVEAGRASGLNASLPIAQIEYFFIGGNSSVSLGVGGIGSAYYTLSDPSAAGYEYRWSAVGTGTNTVTPSGDGRGCRVEFRSTQSGQVRVIFMLILFIDKVSLRIIL</sequence>
<evidence type="ECO:0000313" key="2">
    <source>
        <dbReference type="Proteomes" id="UP000278164"/>
    </source>
</evidence>
<evidence type="ECO:0000313" key="1">
    <source>
        <dbReference type="EMBL" id="RLT74870.1"/>
    </source>
</evidence>
<comment type="caution">
    <text evidence="1">The sequence shown here is derived from an EMBL/GenBank/DDBJ whole genome shotgun (WGS) entry which is preliminary data.</text>
</comment>
<dbReference type="Proteomes" id="UP000278164">
    <property type="component" value="Unassembled WGS sequence"/>
</dbReference>
<name>A0A3L7ZXT9_PARDI</name>
<proteinExistence type="predicted"/>
<reference evidence="1 2" key="1">
    <citation type="submission" date="2018-09" db="EMBL/GenBank/DDBJ databases">
        <title>Murine metabolic-syndrome-specific gut microbial biobank.</title>
        <authorList>
            <person name="Liu C."/>
        </authorList>
    </citation>
    <scope>NUCLEOTIDE SEQUENCE [LARGE SCALE GENOMIC DNA]</scope>
    <source>
        <strain evidence="1 2">8-P5</strain>
    </source>
</reference>
<accession>A0A3L7ZXT9</accession>
<dbReference type="EMBL" id="RAYI01000002">
    <property type="protein sequence ID" value="RLT74870.1"/>
    <property type="molecule type" value="Genomic_DNA"/>
</dbReference>
<gene>
    <name evidence="1" type="ORF">D7V78_02310</name>
</gene>